<evidence type="ECO:0000256" key="2">
    <source>
        <dbReference type="ARBA" id="ARBA00008814"/>
    </source>
</evidence>
<comment type="caution">
    <text evidence="8">The sequence shown here is derived from an EMBL/GenBank/DDBJ whole genome shotgun (WGS) entry which is preliminary data.</text>
</comment>
<dbReference type="NCBIfam" id="NF008501">
    <property type="entry name" value="PRK11411.1"/>
    <property type="match status" value="1"/>
</dbReference>
<keyword evidence="5" id="KW-0175">Coiled coil</keyword>
<proteinExistence type="inferred from homology"/>
<reference evidence="8 9" key="1">
    <citation type="journal article" date="2013" name="Genome Announc.">
        <title>Draft Genome Sequence of Staphylococcus simulans UMC-CNS-990, Isolated from a Case of Chronic Bovine Mastitis.</title>
        <authorList>
            <person name="Calcutt M.J."/>
            <person name="Foecking M.F."/>
            <person name="Hsieh H.Y."/>
            <person name="Perry J."/>
            <person name="Stewart G.C."/>
            <person name="Middleton J.R."/>
        </authorList>
    </citation>
    <scope>NUCLEOTIDE SEQUENCE [LARGE SCALE GENOMIC DNA]</scope>
    <source>
        <strain evidence="8 9">UMC-CNS-990</strain>
    </source>
</reference>
<dbReference type="PANTHER" id="PTHR30532">
    <property type="entry name" value="IRON III DICITRATE-BINDING PERIPLASMIC PROTEIN"/>
    <property type="match status" value="1"/>
</dbReference>
<dbReference type="GeneID" id="77331022"/>
<organism evidence="8 9">
    <name type="scientific">Staphylococcus simulans UMC-CNS-990</name>
    <dbReference type="NCBI Taxonomy" id="1405498"/>
    <lineage>
        <taxon>Bacteria</taxon>
        <taxon>Bacillati</taxon>
        <taxon>Bacillota</taxon>
        <taxon>Bacilli</taxon>
        <taxon>Bacillales</taxon>
        <taxon>Staphylococcaceae</taxon>
        <taxon>Staphylococcus</taxon>
    </lineage>
</organism>
<evidence type="ECO:0000256" key="6">
    <source>
        <dbReference type="SAM" id="SignalP"/>
    </source>
</evidence>
<evidence type="ECO:0000256" key="1">
    <source>
        <dbReference type="ARBA" id="ARBA00004196"/>
    </source>
</evidence>
<keyword evidence="4 6" id="KW-0732">Signal</keyword>
<dbReference type="InterPro" id="IPR051313">
    <property type="entry name" value="Bact_iron-sidero_bind"/>
</dbReference>
<evidence type="ECO:0000256" key="5">
    <source>
        <dbReference type="SAM" id="Coils"/>
    </source>
</evidence>
<dbReference type="Pfam" id="PF01497">
    <property type="entry name" value="Peripla_BP_2"/>
    <property type="match status" value="1"/>
</dbReference>
<feature type="signal peptide" evidence="6">
    <location>
        <begin position="1"/>
        <end position="20"/>
    </location>
</feature>
<dbReference type="PROSITE" id="PS51257">
    <property type="entry name" value="PROKAR_LIPOPROTEIN"/>
    <property type="match status" value="1"/>
</dbReference>
<feature type="chain" id="PRO_5047123473" evidence="6">
    <location>
        <begin position="21"/>
        <end position="329"/>
    </location>
</feature>
<dbReference type="InterPro" id="IPR002491">
    <property type="entry name" value="ABC_transptr_periplasmic_BD"/>
</dbReference>
<comment type="subcellular location">
    <subcellularLocation>
        <location evidence="1">Cell envelope</location>
    </subcellularLocation>
</comment>
<evidence type="ECO:0000313" key="9">
    <source>
        <dbReference type="Proteomes" id="UP000017131"/>
    </source>
</evidence>
<evidence type="ECO:0000256" key="4">
    <source>
        <dbReference type="ARBA" id="ARBA00022729"/>
    </source>
</evidence>
<evidence type="ECO:0000256" key="3">
    <source>
        <dbReference type="ARBA" id="ARBA00022448"/>
    </source>
</evidence>
<accession>A0ABP2YVX7</accession>
<keyword evidence="3" id="KW-0813">Transport</keyword>
<dbReference type="PANTHER" id="PTHR30532:SF29">
    <property type="entry name" value="FE(3+) DICITRATE-BINDING PERIPLASMIC PROTEIN"/>
    <property type="match status" value="1"/>
</dbReference>
<dbReference type="EMBL" id="AXDY01000002">
    <property type="protein sequence ID" value="ERS94193.1"/>
    <property type="molecule type" value="Genomic_DNA"/>
</dbReference>
<sequence>MNRLKFLGILMLVLALTVVAACGNNSKDSSKESDSKSSDDTIAVKNEAGTTKVKKDAKRVVALEYSFVDALAALDVKPVGVADDNKKDRIIKPIREKIGNYESVGTRKQPNLEVISKEKPDLIIADAQRHKGIYKELNKIAPTILLPSFDGDYDANIESFKTIAKALNKEKEGEKRLDEHNKKMDKYSKDITLDKDLAALPAVLTKTDIMAHSDKSYVGQVFHQLGFKEALNKDVSKDLPKYLDGPYLKMSTEQIAKVNPKQMFIMIDEKDKPLLEKQQNDKVWQTIDAVKHKRVYTVDRSTWSRSRGLISSEEIAKELVELSKEQNNK</sequence>
<evidence type="ECO:0000313" key="8">
    <source>
        <dbReference type="EMBL" id="ERS94193.1"/>
    </source>
</evidence>
<dbReference type="SUPFAM" id="SSF53807">
    <property type="entry name" value="Helical backbone' metal receptor"/>
    <property type="match status" value="1"/>
</dbReference>
<dbReference type="PROSITE" id="PS50983">
    <property type="entry name" value="FE_B12_PBP"/>
    <property type="match status" value="1"/>
</dbReference>
<evidence type="ECO:0000259" key="7">
    <source>
        <dbReference type="PROSITE" id="PS50983"/>
    </source>
</evidence>
<protein>
    <submittedName>
        <fullName evidence="8">Iron citrate ABC transporter substrate-binding protein</fullName>
    </submittedName>
</protein>
<name>A0ABP2YVX7_STASI</name>
<gene>
    <name evidence="8" type="ORF">SSIM_01670</name>
</gene>
<dbReference type="Gene3D" id="3.40.50.1980">
    <property type="entry name" value="Nitrogenase molybdenum iron protein domain"/>
    <property type="match status" value="2"/>
</dbReference>
<feature type="domain" description="Fe/B12 periplasmic-binding" evidence="7">
    <location>
        <begin position="59"/>
        <end position="327"/>
    </location>
</feature>
<comment type="similarity">
    <text evidence="2">Belongs to the bacterial solute-binding protein 8 family.</text>
</comment>
<dbReference type="Proteomes" id="UP000017131">
    <property type="component" value="Unassembled WGS sequence"/>
</dbReference>
<dbReference type="RefSeq" id="WP_002479514.1">
    <property type="nucleotide sequence ID" value="NZ_AXDY01000002.1"/>
</dbReference>
<keyword evidence="9" id="KW-1185">Reference proteome</keyword>
<feature type="coiled-coil region" evidence="5">
    <location>
        <begin position="163"/>
        <end position="190"/>
    </location>
</feature>
<dbReference type="CDD" id="cd01146">
    <property type="entry name" value="FhuD"/>
    <property type="match status" value="1"/>
</dbReference>